<proteinExistence type="predicted"/>
<reference evidence="2" key="1">
    <citation type="submission" date="2018-01" db="EMBL/GenBank/DDBJ databases">
        <title>An insight into the sialome of Amazonian anophelines.</title>
        <authorList>
            <person name="Ribeiro J.M."/>
            <person name="Scarpassa V."/>
            <person name="Calvo E."/>
        </authorList>
    </citation>
    <scope>NUCLEOTIDE SEQUENCE</scope>
    <source>
        <tissue evidence="2">Salivary glands</tissue>
    </source>
</reference>
<name>A0A2M4CEF8_9DIPT</name>
<evidence type="ECO:0000313" key="2">
    <source>
        <dbReference type="EMBL" id="MBW63649.1"/>
    </source>
</evidence>
<feature type="signal peptide" evidence="1">
    <location>
        <begin position="1"/>
        <end position="16"/>
    </location>
</feature>
<protein>
    <submittedName>
        <fullName evidence="2">Putative secreted protein</fullName>
    </submittedName>
</protein>
<keyword evidence="1" id="KW-0732">Signal</keyword>
<dbReference type="AlphaFoldDB" id="A0A2M4CEF8"/>
<dbReference type="EMBL" id="GGFJ01014508">
    <property type="protein sequence ID" value="MBW63649.1"/>
    <property type="molecule type" value="Transcribed_RNA"/>
</dbReference>
<accession>A0A2M4CEF8</accession>
<sequence length="70" mass="7700">MFDWICILIALRRCAASPFSTTLSTHHQPAPLCSLVERETKFSVTRPLSTSSSAAACYQRVVTISGAQER</sequence>
<evidence type="ECO:0000256" key="1">
    <source>
        <dbReference type="SAM" id="SignalP"/>
    </source>
</evidence>
<feature type="chain" id="PRO_5014623737" evidence="1">
    <location>
        <begin position="17"/>
        <end position="70"/>
    </location>
</feature>
<organism evidence="2">
    <name type="scientific">Anopheles marajoara</name>
    <dbReference type="NCBI Taxonomy" id="58244"/>
    <lineage>
        <taxon>Eukaryota</taxon>
        <taxon>Metazoa</taxon>
        <taxon>Ecdysozoa</taxon>
        <taxon>Arthropoda</taxon>
        <taxon>Hexapoda</taxon>
        <taxon>Insecta</taxon>
        <taxon>Pterygota</taxon>
        <taxon>Neoptera</taxon>
        <taxon>Endopterygota</taxon>
        <taxon>Diptera</taxon>
        <taxon>Nematocera</taxon>
        <taxon>Culicoidea</taxon>
        <taxon>Culicidae</taxon>
        <taxon>Anophelinae</taxon>
        <taxon>Anopheles</taxon>
    </lineage>
</organism>